<dbReference type="GO" id="GO:0016020">
    <property type="term" value="C:membrane"/>
    <property type="evidence" value="ECO:0007669"/>
    <property type="project" value="TreeGrafter"/>
</dbReference>
<dbReference type="InterPro" id="IPR011330">
    <property type="entry name" value="Glyco_hydro/deAcase_b/a-brl"/>
</dbReference>
<dbReference type="AlphaFoldDB" id="A0A6J6BT21"/>
<dbReference type="Gene3D" id="3.20.20.370">
    <property type="entry name" value="Glycoside hydrolase/deacetylase"/>
    <property type="match status" value="1"/>
</dbReference>
<evidence type="ECO:0000256" key="1">
    <source>
        <dbReference type="ARBA" id="ARBA00022723"/>
    </source>
</evidence>
<dbReference type="EMBL" id="CAEZSO010000069">
    <property type="protein sequence ID" value="CAB4541807.1"/>
    <property type="molecule type" value="Genomic_DNA"/>
</dbReference>
<gene>
    <name evidence="4" type="ORF">UFOPK1446_00448</name>
    <name evidence="5" type="ORF">UFOPK1939_00067</name>
</gene>
<dbReference type="PANTHER" id="PTHR10587">
    <property type="entry name" value="GLYCOSYL TRANSFERASE-RELATED"/>
    <property type="match status" value="1"/>
</dbReference>
<name>A0A6J6BT21_9ZZZZ</name>
<dbReference type="InterPro" id="IPR050248">
    <property type="entry name" value="Polysacc_deacetylase_ArnD"/>
</dbReference>
<accession>A0A6J6BT21</accession>
<dbReference type="GO" id="GO:0016810">
    <property type="term" value="F:hydrolase activity, acting on carbon-nitrogen (but not peptide) bonds"/>
    <property type="evidence" value="ECO:0007669"/>
    <property type="project" value="InterPro"/>
</dbReference>
<dbReference type="GO" id="GO:0005975">
    <property type="term" value="P:carbohydrate metabolic process"/>
    <property type="evidence" value="ECO:0007669"/>
    <property type="project" value="InterPro"/>
</dbReference>
<dbReference type="SUPFAM" id="SSF88713">
    <property type="entry name" value="Glycoside hydrolase/deacetylase"/>
    <property type="match status" value="1"/>
</dbReference>
<evidence type="ECO:0000313" key="5">
    <source>
        <dbReference type="EMBL" id="CAB4614145.1"/>
    </source>
</evidence>
<organism evidence="4">
    <name type="scientific">freshwater metagenome</name>
    <dbReference type="NCBI Taxonomy" id="449393"/>
    <lineage>
        <taxon>unclassified sequences</taxon>
        <taxon>metagenomes</taxon>
        <taxon>ecological metagenomes</taxon>
    </lineage>
</organism>
<dbReference type="CDD" id="cd10917">
    <property type="entry name" value="CE4_NodB_like_6s_7s"/>
    <property type="match status" value="1"/>
</dbReference>
<protein>
    <submittedName>
        <fullName evidence="4">Unannotated protein</fullName>
    </submittedName>
</protein>
<reference evidence="4" key="1">
    <citation type="submission" date="2020-05" db="EMBL/GenBank/DDBJ databases">
        <authorList>
            <person name="Chiriac C."/>
            <person name="Salcher M."/>
            <person name="Ghai R."/>
            <person name="Kavagutti S V."/>
        </authorList>
    </citation>
    <scope>NUCLEOTIDE SEQUENCE</scope>
</reference>
<keyword evidence="1" id="KW-0479">Metal-binding</keyword>
<dbReference type="EMBL" id="CAEZVF010000005">
    <property type="protein sequence ID" value="CAB4614145.1"/>
    <property type="molecule type" value="Genomic_DNA"/>
</dbReference>
<dbReference type="PANTHER" id="PTHR10587:SF133">
    <property type="entry name" value="CHITIN DEACETYLASE 1-RELATED"/>
    <property type="match status" value="1"/>
</dbReference>
<evidence type="ECO:0000256" key="2">
    <source>
        <dbReference type="ARBA" id="ARBA00022801"/>
    </source>
</evidence>
<keyword evidence="2" id="KW-0378">Hydrolase</keyword>
<sequence>MASPARWLSATLAMCAGLTFIAGAGQAANGNEPLPASRPTTQTVQASAVLKPAIYRGPKATSGKVVYLTFDDGPSRYTPAVLNVLKSYNAKATFFLIGSQIRTREATTRRIAREGHSVQDHTWRHPNLKRLSSIEISSQFTRTNRAIRRQGIRQPVCERPPYGAFNDRVRRVSQTLGMRTVIWSLDTNDWRRPGASSIARRVLRGTSNGSIVLMHDGGGNRSQTVTALKTILRTLKARGYRFETLPACS</sequence>
<dbReference type="PROSITE" id="PS51677">
    <property type="entry name" value="NODB"/>
    <property type="match status" value="1"/>
</dbReference>
<evidence type="ECO:0000259" key="3">
    <source>
        <dbReference type="PROSITE" id="PS51677"/>
    </source>
</evidence>
<feature type="domain" description="NodB homology" evidence="3">
    <location>
        <begin position="64"/>
        <end position="243"/>
    </location>
</feature>
<dbReference type="GO" id="GO:0046872">
    <property type="term" value="F:metal ion binding"/>
    <property type="evidence" value="ECO:0007669"/>
    <property type="project" value="UniProtKB-KW"/>
</dbReference>
<proteinExistence type="predicted"/>
<evidence type="ECO:0000313" key="4">
    <source>
        <dbReference type="EMBL" id="CAB4541807.1"/>
    </source>
</evidence>
<dbReference type="InterPro" id="IPR002509">
    <property type="entry name" value="NODB_dom"/>
</dbReference>
<dbReference type="Pfam" id="PF01522">
    <property type="entry name" value="Polysacc_deac_1"/>
    <property type="match status" value="1"/>
</dbReference>